<evidence type="ECO:0000256" key="1">
    <source>
        <dbReference type="SAM" id="MobiDB-lite"/>
    </source>
</evidence>
<feature type="compositionally biased region" description="Polar residues" evidence="1">
    <location>
        <begin position="9"/>
        <end position="23"/>
    </location>
</feature>
<dbReference type="EMBL" id="BKCP01005849">
    <property type="protein sequence ID" value="GER40289.1"/>
    <property type="molecule type" value="Genomic_DNA"/>
</dbReference>
<reference evidence="3" key="1">
    <citation type="journal article" date="2019" name="Curr. Biol.">
        <title>Genome Sequence of Striga asiatica Provides Insight into the Evolution of Plant Parasitism.</title>
        <authorList>
            <person name="Yoshida S."/>
            <person name="Kim S."/>
            <person name="Wafula E.K."/>
            <person name="Tanskanen J."/>
            <person name="Kim Y.M."/>
            <person name="Honaas L."/>
            <person name="Yang Z."/>
            <person name="Spallek T."/>
            <person name="Conn C.E."/>
            <person name="Ichihashi Y."/>
            <person name="Cheong K."/>
            <person name="Cui S."/>
            <person name="Der J.P."/>
            <person name="Gundlach H."/>
            <person name="Jiao Y."/>
            <person name="Hori C."/>
            <person name="Ishida J.K."/>
            <person name="Kasahara H."/>
            <person name="Kiba T."/>
            <person name="Kim M.S."/>
            <person name="Koo N."/>
            <person name="Laohavisit A."/>
            <person name="Lee Y.H."/>
            <person name="Lumba S."/>
            <person name="McCourt P."/>
            <person name="Mortimer J.C."/>
            <person name="Mutuku J.M."/>
            <person name="Nomura T."/>
            <person name="Sasaki-Sekimoto Y."/>
            <person name="Seto Y."/>
            <person name="Wang Y."/>
            <person name="Wakatake T."/>
            <person name="Sakakibara H."/>
            <person name="Demura T."/>
            <person name="Yamaguchi S."/>
            <person name="Yoneyama K."/>
            <person name="Manabe R.I."/>
            <person name="Nelson D.C."/>
            <person name="Schulman A.H."/>
            <person name="Timko M.P."/>
            <person name="dePamphilis C.W."/>
            <person name="Choi D."/>
            <person name="Shirasu K."/>
        </authorList>
    </citation>
    <scope>NUCLEOTIDE SEQUENCE [LARGE SCALE GENOMIC DNA]</scope>
    <source>
        <strain evidence="3">cv. UVA1</strain>
    </source>
</reference>
<protein>
    <submittedName>
        <fullName evidence="2">Uncharacterized protein</fullName>
    </submittedName>
</protein>
<proteinExistence type="predicted"/>
<feature type="region of interest" description="Disordered" evidence="1">
    <location>
        <begin position="1"/>
        <end position="92"/>
    </location>
</feature>
<gene>
    <name evidence="2" type="ORF">STAS_16970</name>
</gene>
<dbReference type="AlphaFoldDB" id="A0A5A7Q503"/>
<evidence type="ECO:0000313" key="2">
    <source>
        <dbReference type="EMBL" id="GER40289.1"/>
    </source>
</evidence>
<evidence type="ECO:0000313" key="3">
    <source>
        <dbReference type="Proteomes" id="UP000325081"/>
    </source>
</evidence>
<accession>A0A5A7Q503</accession>
<comment type="caution">
    <text evidence="2">The sequence shown here is derived from an EMBL/GenBank/DDBJ whole genome shotgun (WGS) entry which is preliminary data.</text>
</comment>
<organism evidence="2 3">
    <name type="scientific">Striga asiatica</name>
    <name type="common">Asiatic witchweed</name>
    <name type="synonym">Buchnera asiatica</name>
    <dbReference type="NCBI Taxonomy" id="4170"/>
    <lineage>
        <taxon>Eukaryota</taxon>
        <taxon>Viridiplantae</taxon>
        <taxon>Streptophyta</taxon>
        <taxon>Embryophyta</taxon>
        <taxon>Tracheophyta</taxon>
        <taxon>Spermatophyta</taxon>
        <taxon>Magnoliopsida</taxon>
        <taxon>eudicotyledons</taxon>
        <taxon>Gunneridae</taxon>
        <taxon>Pentapetalae</taxon>
        <taxon>asterids</taxon>
        <taxon>lamiids</taxon>
        <taxon>Lamiales</taxon>
        <taxon>Orobanchaceae</taxon>
        <taxon>Buchnereae</taxon>
        <taxon>Striga</taxon>
    </lineage>
</organism>
<feature type="compositionally biased region" description="Low complexity" evidence="1">
    <location>
        <begin position="58"/>
        <end position="68"/>
    </location>
</feature>
<feature type="compositionally biased region" description="Low complexity" evidence="1">
    <location>
        <begin position="27"/>
        <end position="38"/>
    </location>
</feature>
<keyword evidence="3" id="KW-1185">Reference proteome</keyword>
<dbReference type="Proteomes" id="UP000325081">
    <property type="component" value="Unassembled WGS sequence"/>
</dbReference>
<name>A0A5A7Q503_STRAF</name>
<sequence length="171" mass="18112">MRSGIPVLATSSHPPHNTQSTSPHYGAARSSVSAPPSRTRGHPACSRAYVASRPPLVRPTKPRSAPTRTRPPPRNSDPKTRPLPVRARGTKIPSADSQTRAICCGILNRAAGGRGARRPFFSTTLCASSCCASPGSSRICSWSESSGFDCPCSQSPFGRTRILGKSRMVVS</sequence>